<evidence type="ECO:0000313" key="2">
    <source>
        <dbReference type="Proteomes" id="UP000198582"/>
    </source>
</evidence>
<dbReference type="InterPro" id="IPR023214">
    <property type="entry name" value="HAD_sf"/>
</dbReference>
<sequence>MTNWIVFDYGEVLSTRTTAVPKLAATMGVAVEPFEAAYWAERESYDRGLGDLEYWTAVGARFGAKVDEALSDELTGIDVAGWSSFAPSSRELLESLSEAGANLALLSNAPAAFGRWVRAQDWARMFRETLFSGDGRVREAGPGDFPPAAGKTRRRASGLPVLRRPSVQCGWCEGSRDPGAPVGRCRGRARRAGLTRDAMKASLPASDAGKEAFMAEVRSVSDRPAWCSSCR</sequence>
<dbReference type="EMBL" id="FOEF01000019">
    <property type="protein sequence ID" value="SEP52229.1"/>
    <property type="molecule type" value="Genomic_DNA"/>
</dbReference>
<dbReference type="SUPFAM" id="SSF56784">
    <property type="entry name" value="HAD-like"/>
    <property type="match status" value="1"/>
</dbReference>
<dbReference type="AlphaFoldDB" id="A0A1H8YJA7"/>
<dbReference type="Gene3D" id="3.40.50.1000">
    <property type="entry name" value="HAD superfamily/HAD-like"/>
    <property type="match status" value="1"/>
</dbReference>
<accession>A0A1H8YJA7</accession>
<reference evidence="2" key="1">
    <citation type="submission" date="2016-10" db="EMBL/GenBank/DDBJ databases">
        <authorList>
            <person name="Varghese N."/>
            <person name="Submissions S."/>
        </authorList>
    </citation>
    <scope>NUCLEOTIDE SEQUENCE [LARGE SCALE GENOMIC DNA]</scope>
    <source>
        <strain evidence="2">DSM 44993</strain>
    </source>
</reference>
<evidence type="ECO:0008006" key="3">
    <source>
        <dbReference type="Google" id="ProtNLM"/>
    </source>
</evidence>
<gene>
    <name evidence="1" type="ORF">SAMN04489732_119111</name>
</gene>
<evidence type="ECO:0000313" key="1">
    <source>
        <dbReference type="EMBL" id="SEP52229.1"/>
    </source>
</evidence>
<keyword evidence="2" id="KW-1185">Reference proteome</keyword>
<organism evidence="1 2">
    <name type="scientific">Amycolatopsis saalfeldensis</name>
    <dbReference type="NCBI Taxonomy" id="394193"/>
    <lineage>
        <taxon>Bacteria</taxon>
        <taxon>Bacillati</taxon>
        <taxon>Actinomycetota</taxon>
        <taxon>Actinomycetes</taxon>
        <taxon>Pseudonocardiales</taxon>
        <taxon>Pseudonocardiaceae</taxon>
        <taxon>Amycolatopsis</taxon>
    </lineage>
</organism>
<name>A0A1H8YJA7_9PSEU</name>
<dbReference type="Proteomes" id="UP000198582">
    <property type="component" value="Unassembled WGS sequence"/>
</dbReference>
<dbReference type="InterPro" id="IPR036412">
    <property type="entry name" value="HAD-like_sf"/>
</dbReference>
<proteinExistence type="predicted"/>
<dbReference type="STRING" id="394193.SAMN04489732_119111"/>
<protein>
    <recommendedName>
        <fullName evidence="3">Hydrolase of the HAD superfamily</fullName>
    </recommendedName>
</protein>